<dbReference type="RefSeq" id="XP_040658507.1">
    <property type="nucleotide sequence ID" value="XM_040797624.1"/>
</dbReference>
<reference evidence="1 2" key="1">
    <citation type="journal article" date="2016" name="Sci. Rep.">
        <title>Insights into Adaptations to a Near-Obligate Nematode Endoparasitic Lifestyle from the Finished Genome of Drechmeria coniospora.</title>
        <authorList>
            <person name="Zhang L."/>
            <person name="Zhou Z."/>
            <person name="Guo Q."/>
            <person name="Fokkens L."/>
            <person name="Miskei M."/>
            <person name="Pocsi I."/>
            <person name="Zhang W."/>
            <person name="Chen M."/>
            <person name="Wang L."/>
            <person name="Sun Y."/>
            <person name="Donzelli B.G."/>
            <person name="Gibson D.M."/>
            <person name="Nelson D.R."/>
            <person name="Luo J.G."/>
            <person name="Rep M."/>
            <person name="Liu H."/>
            <person name="Yang S."/>
            <person name="Wang J."/>
            <person name="Krasnoff S.B."/>
            <person name="Xu Y."/>
            <person name="Molnar I."/>
            <person name="Lin M."/>
        </authorList>
    </citation>
    <scope>NUCLEOTIDE SEQUENCE [LARGE SCALE GENOMIC DNA]</scope>
    <source>
        <strain evidence="1 2">ARSEF 6962</strain>
    </source>
</reference>
<sequence length="590" mass="67149">MESMIDADDVGLDNVRNYPYSTVCCAICGTYLTSNTVSIYAETNASSNEIDFLAGREDETSWLGRALVVGSNPSSEKPLHVWSSKTDDRFPIEGSYFVLPEATLEALGIPAPLRMFRIFSRVYGRPFIIPMHDECHYMLSRYLGEQVPDPEVLHDTLAGLALDSDDFSLRDLAISYAQSDYSCALGDNEFLSKYKHLALSPVNIPELDRYYKDLPKPGRWSTFLLPSPSRLAKHKDPFRRLPPELTLMVSDYLDVNSLINWRAASQVALRVVLTNGFWRRRVQWEMPWLYDLSELWCGEDADAVAWAQLFREMRRATKAEGPDCMHALRNRKYIWLMQCRMIAGSYLFKKASKNVAFRRLMPQLEKATVVRTACMTRPRPVKSSSYSVTFVNAMSDLAKMEPTLVTSWTENGELHSIDVLKDNHMEQTDHLFIDDHVFAGGIAKQDYVLVPADDWITGFAFSVRDEAFEQHPSCHGGLIVMRHVDDEWDRELISMDIPDDGIAFGPTKTFELGRLQRVITGVEVRFAKSPPTWLGHYTWENHSVSVAEGHFAVGLTMNRETKTTTVADVGIVQIPLEDYPSIRRLVDEWT</sequence>
<evidence type="ECO:0008006" key="3">
    <source>
        <dbReference type="Google" id="ProtNLM"/>
    </source>
</evidence>
<dbReference type="EMBL" id="LAYC01000001">
    <property type="protein sequence ID" value="KYK59155.1"/>
    <property type="molecule type" value="Genomic_DNA"/>
</dbReference>
<keyword evidence="2" id="KW-1185">Reference proteome</keyword>
<dbReference type="GeneID" id="63712928"/>
<dbReference type="Proteomes" id="UP000076580">
    <property type="component" value="Chromosome 01"/>
</dbReference>
<dbReference type="InParanoid" id="A0A151GPW2"/>
<protein>
    <recommendedName>
        <fullName evidence="3">F-box domain-containing protein</fullName>
    </recommendedName>
</protein>
<dbReference type="InterPro" id="IPR036047">
    <property type="entry name" value="F-box-like_dom_sf"/>
</dbReference>
<dbReference type="Gene3D" id="1.20.1280.50">
    <property type="match status" value="1"/>
</dbReference>
<dbReference type="STRING" id="98403.A0A151GPW2"/>
<dbReference type="AlphaFoldDB" id="A0A151GPW2"/>
<proteinExistence type="predicted"/>
<evidence type="ECO:0000313" key="1">
    <source>
        <dbReference type="EMBL" id="KYK59155.1"/>
    </source>
</evidence>
<dbReference type="SUPFAM" id="SSF81383">
    <property type="entry name" value="F-box domain"/>
    <property type="match status" value="1"/>
</dbReference>
<evidence type="ECO:0000313" key="2">
    <source>
        <dbReference type="Proteomes" id="UP000076580"/>
    </source>
</evidence>
<comment type="caution">
    <text evidence="1">The sequence shown here is derived from an EMBL/GenBank/DDBJ whole genome shotgun (WGS) entry which is preliminary data.</text>
</comment>
<accession>A0A151GPW2</accession>
<organism evidence="1 2">
    <name type="scientific">Drechmeria coniospora</name>
    <name type="common">Nematophagous fungus</name>
    <name type="synonym">Meria coniospora</name>
    <dbReference type="NCBI Taxonomy" id="98403"/>
    <lineage>
        <taxon>Eukaryota</taxon>
        <taxon>Fungi</taxon>
        <taxon>Dikarya</taxon>
        <taxon>Ascomycota</taxon>
        <taxon>Pezizomycotina</taxon>
        <taxon>Sordariomycetes</taxon>
        <taxon>Hypocreomycetidae</taxon>
        <taxon>Hypocreales</taxon>
        <taxon>Ophiocordycipitaceae</taxon>
        <taxon>Drechmeria</taxon>
    </lineage>
</organism>
<gene>
    <name evidence="1" type="ORF">DCS_00285</name>
</gene>
<name>A0A151GPW2_DRECN</name>